<feature type="region of interest" description="Disordered" evidence="14">
    <location>
        <begin position="606"/>
        <end position="627"/>
    </location>
</feature>
<accession>E4YJT6</accession>
<dbReference type="PROSITE" id="PS50067">
    <property type="entry name" value="KINESIN_MOTOR_2"/>
    <property type="match status" value="1"/>
</dbReference>
<evidence type="ECO:0000256" key="1">
    <source>
        <dbReference type="ARBA" id="ARBA00004245"/>
    </source>
</evidence>
<gene>
    <name evidence="17" type="ORF">GSOID_T00019249001</name>
    <name evidence="16" type="ORF">GSOID_T00027580001</name>
</gene>
<protein>
    <recommendedName>
        <fullName evidence="15">Kinesin motor domain-containing protein</fullName>
    </recommendedName>
</protein>
<sequence length="1336" mass="149884">MSPGGDDSSVKVAIRIRPQLAREQIEGSRICTFVTTGEPQITLGKDKQFTYDCVCDLDNSQEEVYSGTVKNLVEGCFDGFNATVIAYGQTGAGKTHTMGTGFELNTQSEQEGMIPRALRQIFNGVQSRQAQAIKEDSIKPEFYITVQFMEIYNEDIHDLFNPEGSDKIRIHEKEGAIVVDGLKALDIKSYEDTMRLLQTGALNRTTASTKMNTQSSRSHAVFTLNIKQTRAAPCNPDEKENAKKIDLETVSSKFHFVDLAGSERLKRTGATGDRAKEGISINQGLLALGNVISALGDASQKRKHVPYRDSKITRLLQDSLGGNSRTIMIACISPSDSDFMETLNTLKYANRARNIQNKITQNQDSSSKQLALLRTQLSQALSELALFKTNGGGDSSSSVDIAGYNDMFQENYLLQEEIKKLKEKIRELQDTVDRQKERLIEKAMQMENVDSTDEEGRKVVADYLAQIEDLKNRLTQAEIRNARPRIGSARETATLNTQNTGSDTFSLSFLNYKLDDPKNRIQKSSLNGQNTTLSFVKLETCFKQALSCPRETRTMMKMSSMRNEIDLKEQLVMQLEATMANLENQRKKYENQLSILETKIQEAEKERDLAMAKQKNKTDKDPKSKEKIREMEQKLSLLRTDLKQLQQQKIENEKLSRREEAKSRELSDAKNKLQDMKRQKVDLIKKMRDEAKLFREKEMKTQKELHKLKKSMRLTETNAAAANMKQKSTEDKLHRSEKAVNELKLQEREQKYKIHKTHVRLFCKRQSTPPLSFSLKNVKNAASKNALPTKSPRNGLRQQPGNIRPQTRSRASFNKMWSHTQQKIRSAIAAKETQKDVENELEKLLAERKALEDDKACSKTDLTNKPLQVDVENASRSQLIYLINQMVPFFVSANANINQEKRQMTANYQKVQNELDSKESAFAMQKQLISHLMDKKTSKSEPLPTPRTTSKKKRTTTSLSSALGLTPSIETGDESTDRTPSPTSTISSNETVSSKDTSSSSKLSSRFGSVFSRSFSSKVSVERSATGKFLPSHSPEVNDNTVGLKCTHALVGHQKSIITIVASGEFLFTSGRDKLIKMWDLVDDKEILQYQMPSAVELLAFDAKMRVLYTVDGGKISAWDTETGSEKPLKVITESKSIQFVEIDECGRLWVAVDKTVKCYVNYSDTGIRCASPSEITALSVRTVSELEVAVAVGGRDNSTRIFRHSFELPADSISPKITLSPHLDTVTAIVQFPDFIITGSRDNSLKLWSSIGDLIKTFSMAHADWILSMKTIPGRDAFVSIARDGSLAIWSTRLEKIGHITAPDAVAVRSIGTSRTHVFTGSPVKKSGKSWLICF</sequence>
<keyword evidence="3 11" id="KW-0853">WD repeat</keyword>
<evidence type="ECO:0000256" key="7">
    <source>
        <dbReference type="ARBA" id="ARBA00022840"/>
    </source>
</evidence>
<evidence type="ECO:0000256" key="3">
    <source>
        <dbReference type="ARBA" id="ARBA00022574"/>
    </source>
</evidence>
<keyword evidence="10" id="KW-0206">Cytoskeleton</keyword>
<dbReference type="SMART" id="SM00129">
    <property type="entry name" value="KISc"/>
    <property type="match status" value="1"/>
</dbReference>
<evidence type="ECO:0000259" key="15">
    <source>
        <dbReference type="PROSITE" id="PS50067"/>
    </source>
</evidence>
<dbReference type="GO" id="GO:0051231">
    <property type="term" value="P:spindle elongation"/>
    <property type="evidence" value="ECO:0007669"/>
    <property type="project" value="TreeGrafter"/>
</dbReference>
<feature type="region of interest" description="Disordered" evidence="14">
    <location>
        <begin position="931"/>
        <end position="1004"/>
    </location>
</feature>
<evidence type="ECO:0000256" key="11">
    <source>
        <dbReference type="PROSITE-ProRule" id="PRU00221"/>
    </source>
</evidence>
<evidence type="ECO:0000256" key="9">
    <source>
        <dbReference type="ARBA" id="ARBA00023175"/>
    </source>
</evidence>
<dbReference type="GO" id="GO:0007018">
    <property type="term" value="P:microtubule-based movement"/>
    <property type="evidence" value="ECO:0007669"/>
    <property type="project" value="InterPro"/>
</dbReference>
<dbReference type="FunFam" id="3.40.850.10:FF:000011">
    <property type="entry name" value="Kinesin family member 21A"/>
    <property type="match status" value="1"/>
</dbReference>
<keyword evidence="4" id="KW-0493">Microtubule</keyword>
<reference evidence="16" key="1">
    <citation type="journal article" date="2010" name="Science">
        <title>Plasticity of animal genome architecture unmasked by rapid evolution of a pelagic tunicate.</title>
        <authorList>
            <person name="Denoeud F."/>
            <person name="Henriet S."/>
            <person name="Mungpakdee S."/>
            <person name="Aury J.M."/>
            <person name="Da Silva C."/>
            <person name="Brinkmann H."/>
            <person name="Mikhaleva J."/>
            <person name="Olsen L.C."/>
            <person name="Jubin C."/>
            <person name="Canestro C."/>
            <person name="Bouquet J.M."/>
            <person name="Danks G."/>
            <person name="Poulain J."/>
            <person name="Campsteijn C."/>
            <person name="Adamski M."/>
            <person name="Cross I."/>
            <person name="Yadetie F."/>
            <person name="Muffato M."/>
            <person name="Louis A."/>
            <person name="Butcher S."/>
            <person name="Tsagkogeorga G."/>
            <person name="Konrad A."/>
            <person name="Singh S."/>
            <person name="Jensen M.F."/>
            <person name="Cong E.H."/>
            <person name="Eikeseth-Otteraa H."/>
            <person name="Noel B."/>
            <person name="Anthouard V."/>
            <person name="Porcel B.M."/>
            <person name="Kachouri-Lafond R."/>
            <person name="Nishino A."/>
            <person name="Ugolini M."/>
            <person name="Chourrout P."/>
            <person name="Nishida H."/>
            <person name="Aasland R."/>
            <person name="Huzurbazar S."/>
            <person name="Westhof E."/>
            <person name="Delsuc F."/>
            <person name="Lehrach H."/>
            <person name="Reinhardt R."/>
            <person name="Weissenbach J."/>
            <person name="Roy S.W."/>
            <person name="Artiguenave F."/>
            <person name="Postlethwait J.H."/>
            <person name="Manak J.R."/>
            <person name="Thompson E.M."/>
            <person name="Jaillon O."/>
            <person name="Du Pasquier L."/>
            <person name="Boudinot P."/>
            <person name="Liberles D.A."/>
            <person name="Volff J.N."/>
            <person name="Philippe H."/>
            <person name="Lenhard B."/>
            <person name="Roest Crollius H."/>
            <person name="Wincker P."/>
            <person name="Chourrout D."/>
        </authorList>
    </citation>
    <scope>NUCLEOTIDE SEQUENCE [LARGE SCALE GENOMIC DNA]</scope>
</reference>
<comment type="subcellular location">
    <subcellularLocation>
        <location evidence="1">Cytoplasm</location>
        <location evidence="1">Cytoskeleton</location>
    </subcellularLocation>
</comment>
<feature type="repeat" description="WD" evidence="11">
    <location>
        <begin position="1220"/>
        <end position="1250"/>
    </location>
</feature>
<evidence type="ECO:0000256" key="6">
    <source>
        <dbReference type="ARBA" id="ARBA00022741"/>
    </source>
</evidence>
<dbReference type="SUPFAM" id="SSF50978">
    <property type="entry name" value="WD40 repeat-like"/>
    <property type="match status" value="1"/>
</dbReference>
<dbReference type="PROSITE" id="PS50294">
    <property type="entry name" value="WD_REPEATS_REGION"/>
    <property type="match status" value="2"/>
</dbReference>
<evidence type="ECO:0000256" key="4">
    <source>
        <dbReference type="ARBA" id="ARBA00022701"/>
    </source>
</evidence>
<dbReference type="PANTHER" id="PTHR47969:SF28">
    <property type="entry name" value="KINESIN-LIKE PROTEIN KIF21B"/>
    <property type="match status" value="1"/>
</dbReference>
<feature type="coiled-coil region" evidence="13">
    <location>
        <begin position="827"/>
        <end position="861"/>
    </location>
</feature>
<dbReference type="InterPro" id="IPR036961">
    <property type="entry name" value="Kinesin_motor_dom_sf"/>
</dbReference>
<evidence type="ECO:0000256" key="14">
    <source>
        <dbReference type="SAM" id="MobiDB-lite"/>
    </source>
</evidence>
<keyword evidence="5" id="KW-0677">Repeat</keyword>
<dbReference type="CDD" id="cd01372">
    <property type="entry name" value="KISc_KIF4"/>
    <property type="match status" value="1"/>
</dbReference>
<feature type="compositionally biased region" description="Low complexity" evidence="14">
    <location>
        <begin position="956"/>
        <end position="968"/>
    </location>
</feature>
<dbReference type="InterPro" id="IPR019775">
    <property type="entry name" value="WD40_repeat_CS"/>
</dbReference>
<feature type="coiled-coil region" evidence="13">
    <location>
        <begin position="404"/>
        <end position="480"/>
    </location>
</feature>
<evidence type="ECO:0000256" key="5">
    <source>
        <dbReference type="ARBA" id="ARBA00022737"/>
    </source>
</evidence>
<dbReference type="Gene3D" id="2.130.10.10">
    <property type="entry name" value="YVTN repeat-like/Quinoprotein amine dehydrogenase"/>
    <property type="match status" value="2"/>
</dbReference>
<dbReference type="PANTHER" id="PTHR47969">
    <property type="entry name" value="CHROMOSOME-ASSOCIATED KINESIN KIF4A-RELATED"/>
    <property type="match status" value="1"/>
</dbReference>
<feature type="repeat" description="WD" evidence="11">
    <location>
        <begin position="1050"/>
        <end position="1089"/>
    </location>
</feature>
<dbReference type="PROSITE" id="PS50082">
    <property type="entry name" value="WD_REPEATS_2"/>
    <property type="match status" value="2"/>
</dbReference>
<feature type="region of interest" description="Disordered" evidence="14">
    <location>
        <begin position="648"/>
        <end position="669"/>
    </location>
</feature>
<dbReference type="InterPro" id="IPR001680">
    <property type="entry name" value="WD40_rpt"/>
</dbReference>
<keyword evidence="8 13" id="KW-0175">Coiled coil</keyword>
<evidence type="ECO:0000256" key="12">
    <source>
        <dbReference type="PROSITE-ProRule" id="PRU00283"/>
    </source>
</evidence>
<organism evidence="16">
    <name type="scientific">Oikopleura dioica</name>
    <name type="common">Tunicate</name>
    <dbReference type="NCBI Taxonomy" id="34765"/>
    <lineage>
        <taxon>Eukaryota</taxon>
        <taxon>Metazoa</taxon>
        <taxon>Chordata</taxon>
        <taxon>Tunicata</taxon>
        <taxon>Appendicularia</taxon>
        <taxon>Copelata</taxon>
        <taxon>Oikopleuridae</taxon>
        <taxon>Oikopleura</taxon>
    </lineage>
</organism>
<dbReference type="InterPro" id="IPR015943">
    <property type="entry name" value="WD40/YVTN_repeat-like_dom_sf"/>
</dbReference>
<dbReference type="Pfam" id="PF25764">
    <property type="entry name" value="KIF21A_4th"/>
    <property type="match status" value="1"/>
</dbReference>
<keyword evidence="7 12" id="KW-0067">ATP-binding</keyword>
<dbReference type="InterPro" id="IPR019821">
    <property type="entry name" value="Kinesin_motor_CS"/>
</dbReference>
<dbReference type="Gene3D" id="3.40.850.10">
    <property type="entry name" value="Kinesin motor domain"/>
    <property type="match status" value="1"/>
</dbReference>
<feature type="binding site" evidence="12">
    <location>
        <begin position="88"/>
        <end position="95"/>
    </location>
    <ligand>
        <name>ATP</name>
        <dbReference type="ChEBI" id="CHEBI:30616"/>
    </ligand>
</feature>
<keyword evidence="9 12" id="KW-0505">Motor protein</keyword>
<dbReference type="InterPro" id="IPR001752">
    <property type="entry name" value="Kinesin_motor_dom"/>
</dbReference>
<dbReference type="Pfam" id="PF00400">
    <property type="entry name" value="WD40"/>
    <property type="match status" value="2"/>
</dbReference>
<evidence type="ECO:0000256" key="13">
    <source>
        <dbReference type="SAM" id="Coils"/>
    </source>
</evidence>
<dbReference type="GO" id="GO:0005874">
    <property type="term" value="C:microtubule"/>
    <property type="evidence" value="ECO:0007669"/>
    <property type="project" value="UniProtKB-KW"/>
</dbReference>
<dbReference type="PRINTS" id="PR00380">
    <property type="entry name" value="KINESINHEAVY"/>
</dbReference>
<dbReference type="GO" id="GO:0008017">
    <property type="term" value="F:microtubule binding"/>
    <property type="evidence" value="ECO:0007669"/>
    <property type="project" value="InterPro"/>
</dbReference>
<dbReference type="PROSITE" id="PS00678">
    <property type="entry name" value="WD_REPEATS_1"/>
    <property type="match status" value="1"/>
</dbReference>
<dbReference type="EMBL" id="FN654671">
    <property type="protein sequence ID" value="CBY35747.1"/>
    <property type="molecule type" value="Genomic_DNA"/>
</dbReference>
<dbReference type="GO" id="GO:0003777">
    <property type="term" value="F:microtubule motor activity"/>
    <property type="evidence" value="ECO:0007669"/>
    <property type="project" value="InterPro"/>
</dbReference>
<feature type="coiled-coil region" evidence="13">
    <location>
        <begin position="894"/>
        <end position="921"/>
    </location>
</feature>
<dbReference type="SMART" id="SM00320">
    <property type="entry name" value="WD40"/>
    <property type="match status" value="4"/>
</dbReference>
<feature type="compositionally biased region" description="Low complexity" evidence="14">
    <location>
        <begin position="987"/>
        <end position="1004"/>
    </location>
</feature>
<feature type="domain" description="Kinesin motor" evidence="15">
    <location>
        <begin position="9"/>
        <end position="355"/>
    </location>
</feature>
<dbReference type="GO" id="GO:0007052">
    <property type="term" value="P:mitotic spindle organization"/>
    <property type="evidence" value="ECO:0007669"/>
    <property type="project" value="TreeGrafter"/>
</dbReference>
<evidence type="ECO:0000313" key="16">
    <source>
        <dbReference type="EMBL" id="CBY35747.1"/>
    </source>
</evidence>
<evidence type="ECO:0000256" key="8">
    <source>
        <dbReference type="ARBA" id="ARBA00023054"/>
    </source>
</evidence>
<evidence type="ECO:0000256" key="10">
    <source>
        <dbReference type="ARBA" id="ARBA00023212"/>
    </source>
</evidence>
<evidence type="ECO:0000256" key="2">
    <source>
        <dbReference type="ARBA" id="ARBA00022490"/>
    </source>
</evidence>
<dbReference type="InterPro" id="IPR027640">
    <property type="entry name" value="Kinesin-like_fam"/>
</dbReference>
<comment type="similarity">
    <text evidence="12">Belongs to the TRAFAC class myosin-kinesin ATPase superfamily. Kinesin family.</text>
</comment>
<dbReference type="SUPFAM" id="SSF52540">
    <property type="entry name" value="P-loop containing nucleoside triphosphate hydrolases"/>
    <property type="match status" value="1"/>
</dbReference>
<keyword evidence="6 12" id="KW-0547">Nucleotide-binding</keyword>
<feature type="compositionally biased region" description="Basic and acidic residues" evidence="14">
    <location>
        <begin position="650"/>
        <end position="669"/>
    </location>
</feature>
<evidence type="ECO:0000313" key="17">
    <source>
        <dbReference type="EMBL" id="CBY38731.1"/>
    </source>
</evidence>
<proteinExistence type="inferred from homology"/>
<dbReference type="PROSITE" id="PS00411">
    <property type="entry name" value="KINESIN_MOTOR_1"/>
    <property type="match status" value="1"/>
</dbReference>
<dbReference type="InterPro" id="IPR036322">
    <property type="entry name" value="WD40_repeat_dom_sf"/>
</dbReference>
<dbReference type="Proteomes" id="UP000011014">
    <property type="component" value="Unassembled WGS sequence"/>
</dbReference>
<dbReference type="InterPro" id="IPR027417">
    <property type="entry name" value="P-loop_NTPase"/>
</dbReference>
<dbReference type="EMBL" id="FN655309">
    <property type="protein sequence ID" value="CBY38731.1"/>
    <property type="molecule type" value="Genomic_DNA"/>
</dbReference>
<dbReference type="Pfam" id="PF00225">
    <property type="entry name" value="Kinesin"/>
    <property type="match status" value="1"/>
</dbReference>
<dbReference type="GO" id="GO:0005875">
    <property type="term" value="C:microtubule associated complex"/>
    <property type="evidence" value="ECO:0007669"/>
    <property type="project" value="TreeGrafter"/>
</dbReference>
<keyword evidence="2" id="KW-0963">Cytoplasm</keyword>
<name>E4YJT6_OIKDI</name>
<feature type="region of interest" description="Disordered" evidence="14">
    <location>
        <begin position="780"/>
        <end position="808"/>
    </location>
</feature>
<dbReference type="GO" id="GO:0005524">
    <property type="term" value="F:ATP binding"/>
    <property type="evidence" value="ECO:0007669"/>
    <property type="project" value="UniProtKB-UniRule"/>
</dbReference>